<sequence>MSVSISPKYKCVIFPRDKGCLKSIDGVPSKWIFYDPSIDKLFSFYPDIDINDRKKYEEFQQMVKNNEGPNKSWPVHEVEIRGVADTYDELEEKLRILGQKSFAFSSDTDVFPKERGLLEREKYKCRTVKNNAAEMSQLFEDARQSLKKQKSSSRVQCKDAAIRKTLSKQQNSNDFMHKSDAEKSVSSADGSTTLFSVSPTTPQLNKTSKRRSTILNTSSETSPQLPQKKKKKGENLERHESKKLTAMREAPKHVEVNAIIVRSEINRKHQPEDAIVLGPSRDRRDGEQWLTTPQMIHESSEALNTSTQALSMSSSISPHFSLLTSPKPIGSSSPRSPLKDVGNRVTMRKFKSSGINLTKPRQSPASFSRPIKDLDDDGLEDEKKDLKEIMIMCCRQVRMNGHKIDRLKGQFVEMKNEITHLRSAPHPSQLIDGFGTESEGDEARDGFKLPCKTLEELRAFDKQLEEDKSYRKKICMRVHKYINKGLSLSRNLGVVLRKFLTQQVGNKMTPLKKVQGKELFKNLKFYGCLIAVFGLNFGSKKEPLERKTFNAALSGALNNSGDWDGGRSRRAKRTKLKEPINPEYGDAFMAEILAENEIVTNSRRDERNED</sequence>
<feature type="region of interest" description="Disordered" evidence="1">
    <location>
        <begin position="355"/>
        <end position="378"/>
    </location>
</feature>
<dbReference type="RefSeq" id="XP_011305351.1">
    <property type="nucleotide sequence ID" value="XM_011307049.1"/>
</dbReference>
<evidence type="ECO:0000256" key="1">
    <source>
        <dbReference type="SAM" id="MobiDB-lite"/>
    </source>
</evidence>
<dbReference type="OrthoDB" id="7701369at2759"/>
<gene>
    <name evidence="3" type="primary">LOC105267898</name>
</gene>
<organism evidence="2 3">
    <name type="scientific">Fopius arisanus</name>
    <dbReference type="NCBI Taxonomy" id="64838"/>
    <lineage>
        <taxon>Eukaryota</taxon>
        <taxon>Metazoa</taxon>
        <taxon>Ecdysozoa</taxon>
        <taxon>Arthropoda</taxon>
        <taxon>Hexapoda</taxon>
        <taxon>Insecta</taxon>
        <taxon>Pterygota</taxon>
        <taxon>Neoptera</taxon>
        <taxon>Endopterygota</taxon>
        <taxon>Hymenoptera</taxon>
        <taxon>Apocrita</taxon>
        <taxon>Ichneumonoidea</taxon>
        <taxon>Braconidae</taxon>
        <taxon>Opiinae</taxon>
        <taxon>Fopius</taxon>
    </lineage>
</organism>
<feature type="compositionally biased region" description="Basic and acidic residues" evidence="1">
    <location>
        <begin position="233"/>
        <end position="243"/>
    </location>
</feature>
<feature type="region of interest" description="Disordered" evidence="1">
    <location>
        <begin position="145"/>
        <end position="244"/>
    </location>
</feature>
<feature type="compositionally biased region" description="Polar residues" evidence="1">
    <location>
        <begin position="355"/>
        <end position="366"/>
    </location>
</feature>
<feature type="compositionally biased region" description="Polar residues" evidence="1">
    <location>
        <begin position="213"/>
        <end position="225"/>
    </location>
</feature>
<evidence type="ECO:0000313" key="3">
    <source>
        <dbReference type="RefSeq" id="XP_011305351.1"/>
    </source>
</evidence>
<evidence type="ECO:0000313" key="2">
    <source>
        <dbReference type="Proteomes" id="UP000694866"/>
    </source>
</evidence>
<dbReference type="AlphaFoldDB" id="A0A9R1U187"/>
<feature type="compositionally biased region" description="Polar residues" evidence="1">
    <location>
        <begin position="184"/>
        <end position="206"/>
    </location>
</feature>
<name>A0A9R1U187_9HYME</name>
<dbReference type="GeneID" id="105267898"/>
<proteinExistence type="predicted"/>
<protein>
    <submittedName>
        <fullName evidence="3">Uncharacterized protein</fullName>
    </submittedName>
</protein>
<reference evidence="3" key="1">
    <citation type="submission" date="2025-08" db="UniProtKB">
        <authorList>
            <consortium name="RefSeq"/>
        </authorList>
    </citation>
    <scope>IDENTIFICATION</scope>
    <source>
        <strain evidence="3">USDA-PBARC FA_bdor</strain>
        <tissue evidence="3">Whole organism</tissue>
    </source>
</reference>
<dbReference type="Proteomes" id="UP000694866">
    <property type="component" value="Unplaced"/>
</dbReference>
<dbReference type="KEGG" id="fas:105267898"/>
<accession>A0A9R1U187</accession>
<keyword evidence="2" id="KW-1185">Reference proteome</keyword>